<evidence type="ECO:0000256" key="1">
    <source>
        <dbReference type="SAM" id="Phobius"/>
    </source>
</evidence>
<reference evidence="2 3" key="1">
    <citation type="journal article" date="2016" name="Nat. Commun.">
        <title>Thousands of microbial genomes shed light on interconnected biogeochemical processes in an aquifer system.</title>
        <authorList>
            <person name="Anantharaman K."/>
            <person name="Brown C.T."/>
            <person name="Hug L.A."/>
            <person name="Sharon I."/>
            <person name="Castelle C.J."/>
            <person name="Probst A.J."/>
            <person name="Thomas B.C."/>
            <person name="Singh A."/>
            <person name="Wilkins M.J."/>
            <person name="Karaoz U."/>
            <person name="Brodie E.L."/>
            <person name="Williams K.H."/>
            <person name="Hubbard S.S."/>
            <person name="Banfield J.F."/>
        </authorList>
    </citation>
    <scope>NUCLEOTIDE SEQUENCE [LARGE SCALE GENOMIC DNA]</scope>
</reference>
<keyword evidence="1" id="KW-0812">Transmembrane</keyword>
<evidence type="ECO:0000313" key="2">
    <source>
        <dbReference type="EMBL" id="OGZ45017.1"/>
    </source>
</evidence>
<dbReference type="Proteomes" id="UP000176576">
    <property type="component" value="Unassembled WGS sequence"/>
</dbReference>
<name>A0A1G2G491_9BACT</name>
<feature type="transmembrane region" description="Helical" evidence="1">
    <location>
        <begin position="105"/>
        <end position="132"/>
    </location>
</feature>
<dbReference type="EMBL" id="MHNN01000025">
    <property type="protein sequence ID" value="OGZ45017.1"/>
    <property type="molecule type" value="Genomic_DNA"/>
</dbReference>
<proteinExistence type="predicted"/>
<organism evidence="2 3">
    <name type="scientific">Candidatus Ryanbacteria bacterium RIFCSPHIGHO2_02_FULL_45_13b</name>
    <dbReference type="NCBI Taxonomy" id="1802117"/>
    <lineage>
        <taxon>Bacteria</taxon>
        <taxon>Candidatus Ryaniibacteriota</taxon>
    </lineage>
</organism>
<keyword evidence="1" id="KW-1133">Transmembrane helix</keyword>
<feature type="transmembrane region" description="Helical" evidence="1">
    <location>
        <begin position="53"/>
        <end position="77"/>
    </location>
</feature>
<evidence type="ECO:0000313" key="3">
    <source>
        <dbReference type="Proteomes" id="UP000176576"/>
    </source>
</evidence>
<dbReference type="InterPro" id="IPR010380">
    <property type="entry name" value="DUF975"/>
</dbReference>
<keyword evidence="1" id="KW-0472">Membrane</keyword>
<dbReference type="AlphaFoldDB" id="A0A1G2G491"/>
<dbReference type="PANTHER" id="PTHR40076:SF1">
    <property type="entry name" value="MEMBRANE PROTEIN"/>
    <property type="match status" value="1"/>
</dbReference>
<gene>
    <name evidence="2" type="ORF">A3J54_03165</name>
</gene>
<feature type="transmembrane region" description="Helical" evidence="1">
    <location>
        <begin position="20"/>
        <end position="41"/>
    </location>
</feature>
<dbReference type="STRING" id="1802117.A3J54_03165"/>
<comment type="caution">
    <text evidence="2">The sequence shown here is derived from an EMBL/GenBank/DDBJ whole genome shotgun (WGS) entry which is preliminary data.</text>
</comment>
<protein>
    <recommendedName>
        <fullName evidence="4">Glycerophosphoryl diester phosphodiesterase membrane domain-containing protein</fullName>
    </recommendedName>
</protein>
<sequence length="209" mass="23414">MTNATPTFSIKESLIFGWEAFLLHYRIFIPAMFLTLVISFLPEFIGKDYSNGITVIALVLGMIVQIIVGMGITKLALKITAGEQVMFDDIFSTTHLFFPYVGAHIVYGCIVLAGLLLFIIPGILWSVSYWLFSYVLLDKELGAWEALSEAKRISKGARWELFKFMVVVGVLNLAGILIFFVGLFITIPITTVATAYVYRQLLNKQQVIV</sequence>
<dbReference type="PANTHER" id="PTHR40076">
    <property type="entry name" value="MEMBRANE PROTEIN-RELATED"/>
    <property type="match status" value="1"/>
</dbReference>
<evidence type="ECO:0008006" key="4">
    <source>
        <dbReference type="Google" id="ProtNLM"/>
    </source>
</evidence>
<accession>A0A1G2G491</accession>